<evidence type="ECO:0000313" key="5">
    <source>
        <dbReference type="Proteomes" id="UP000030755"/>
    </source>
</evidence>
<dbReference type="Proteomes" id="UP000030755">
    <property type="component" value="Unassembled WGS sequence"/>
</dbReference>
<sequence>MDSGLMTPGYRKALEKHQKFVKELSQGYLSIDDSLLCSIFQKLVNIEMTWLKGYSWAQTYLTCFCMYYPLDILNQCFNAYITSMFCASYAIVDILNFARIRYVMVYDKN</sequence>
<feature type="domain" description="NAA35-like N-terminal" evidence="2">
    <location>
        <begin position="1"/>
        <end position="70"/>
    </location>
</feature>
<name>A0A075AVK6_ROZAC</name>
<dbReference type="InterPro" id="IPR057983">
    <property type="entry name" value="NAA35-like_N"/>
</dbReference>
<evidence type="ECO:0000256" key="1">
    <source>
        <dbReference type="SAM" id="Phobius"/>
    </source>
</evidence>
<evidence type="ECO:0000313" key="6">
    <source>
        <dbReference type="Proteomes" id="UP000281549"/>
    </source>
</evidence>
<reference evidence="6" key="2">
    <citation type="journal article" date="2018" name="Nat. Microbiol.">
        <title>Leveraging single-cell genomics to expand the fungal tree of life.</title>
        <authorList>
            <person name="Ahrendt S.R."/>
            <person name="Quandt C.A."/>
            <person name="Ciobanu D."/>
            <person name="Clum A."/>
            <person name="Salamov A."/>
            <person name="Andreopoulos B."/>
            <person name="Cheng J.F."/>
            <person name="Woyke T."/>
            <person name="Pelin A."/>
            <person name="Henrissat B."/>
            <person name="Reynolds N.K."/>
            <person name="Benny G.L."/>
            <person name="Smith M.E."/>
            <person name="James T.Y."/>
            <person name="Grigoriev I.V."/>
        </authorList>
    </citation>
    <scope>NUCLEOTIDE SEQUENCE [LARGE SCALE GENOMIC DNA]</scope>
    <source>
        <strain evidence="6">CSF55</strain>
    </source>
</reference>
<dbReference type="AlphaFoldDB" id="A0A075AVK6"/>
<dbReference type="Proteomes" id="UP000281549">
    <property type="component" value="Unassembled WGS sequence"/>
</dbReference>
<protein>
    <recommendedName>
        <fullName evidence="2">NAA35-like N-terminal domain-containing protein</fullName>
    </recommendedName>
</protein>
<feature type="transmembrane region" description="Helical" evidence="1">
    <location>
        <begin position="77"/>
        <end position="98"/>
    </location>
</feature>
<organism evidence="3 5">
    <name type="scientific">Rozella allomycis (strain CSF55)</name>
    <dbReference type="NCBI Taxonomy" id="988480"/>
    <lineage>
        <taxon>Eukaryota</taxon>
        <taxon>Fungi</taxon>
        <taxon>Fungi incertae sedis</taxon>
        <taxon>Cryptomycota</taxon>
        <taxon>Cryptomycota incertae sedis</taxon>
        <taxon>Rozella</taxon>
    </lineage>
</organism>
<keyword evidence="1" id="KW-1133">Transmembrane helix</keyword>
<evidence type="ECO:0000313" key="3">
    <source>
        <dbReference type="EMBL" id="EPZ34358.1"/>
    </source>
</evidence>
<accession>A0A075AVK6</accession>
<keyword evidence="1" id="KW-0472">Membrane</keyword>
<dbReference type="Pfam" id="PF04112">
    <property type="entry name" value="Mak10"/>
    <property type="match status" value="1"/>
</dbReference>
<proteinExistence type="predicted"/>
<dbReference type="EMBL" id="KE560959">
    <property type="protein sequence ID" value="EPZ34358.1"/>
    <property type="molecule type" value="Genomic_DNA"/>
</dbReference>
<dbReference type="GO" id="GO:0031417">
    <property type="term" value="C:NatC complex"/>
    <property type="evidence" value="ECO:0007669"/>
    <property type="project" value="InterPro"/>
</dbReference>
<reference evidence="3 5" key="1">
    <citation type="journal article" date="2013" name="Curr. Biol.">
        <title>Shared signatures of parasitism and phylogenomics unite Cryptomycota and microsporidia.</title>
        <authorList>
            <person name="James T.Y."/>
            <person name="Pelin A."/>
            <person name="Bonen L."/>
            <person name="Ahrendt S."/>
            <person name="Sain D."/>
            <person name="Corradi N."/>
            <person name="Stajich J.E."/>
        </authorList>
    </citation>
    <scope>NUCLEOTIDE SEQUENCE [LARGE SCALE GENOMIC DNA]</scope>
    <source>
        <strain evidence="3 5">CSF55</strain>
        <strain evidence="3 5">CSF55</strain>
    </source>
</reference>
<evidence type="ECO:0000259" key="2">
    <source>
        <dbReference type="Pfam" id="PF04112"/>
    </source>
</evidence>
<reference evidence="4" key="3">
    <citation type="submission" date="2018-08" db="EMBL/GenBank/DDBJ databases">
        <title>Leveraging single-cell genomics to expand the Fungal Tree of Life.</title>
        <authorList>
            <consortium name="DOE Joint Genome Institute"/>
            <person name="Ahrendt S.R."/>
            <person name="Quandt C.A."/>
            <person name="Ciobanu D."/>
            <person name="Clum A."/>
            <person name="Salamov A."/>
            <person name="Andreopoulos B."/>
            <person name="Cheng J.-F."/>
            <person name="Woyke T."/>
            <person name="Pelin A."/>
            <person name="Henrissat B."/>
            <person name="Reynolds N."/>
            <person name="Benny G.L."/>
            <person name="Smith M.E."/>
            <person name="James T.Y."/>
            <person name="Grigoriev I.V."/>
        </authorList>
    </citation>
    <scope>NUCLEOTIDE SEQUENCE</scope>
    <source>
        <strain evidence="4">CSF55</strain>
    </source>
</reference>
<keyword evidence="1" id="KW-0812">Transmembrane</keyword>
<dbReference type="EMBL" id="ML006150">
    <property type="protein sequence ID" value="RKP16908.1"/>
    <property type="molecule type" value="Genomic_DNA"/>
</dbReference>
<dbReference type="HOGENOM" id="CLU_2185444_0_0_1"/>
<evidence type="ECO:0000313" key="4">
    <source>
        <dbReference type="EMBL" id="RKP16908.1"/>
    </source>
</evidence>
<gene>
    <name evidence="3" type="ORF">O9G_000545</name>
    <name evidence="4" type="ORF">ROZALSC1DRAFT_31233</name>
</gene>
<keyword evidence="5" id="KW-1185">Reference proteome</keyword>